<feature type="domain" description="AAA+ ATPase" evidence="4">
    <location>
        <begin position="297"/>
        <end position="439"/>
    </location>
</feature>
<dbReference type="PANTHER" id="PTHR23077:SF27">
    <property type="entry name" value="ATPASE FAMILY GENE 2 PROTEIN HOMOLOG A"/>
    <property type="match status" value="1"/>
</dbReference>
<dbReference type="InterPro" id="IPR003959">
    <property type="entry name" value="ATPase_AAA_core"/>
</dbReference>
<dbReference type="Pfam" id="PF00004">
    <property type="entry name" value="AAA"/>
    <property type="match status" value="2"/>
</dbReference>
<protein>
    <submittedName>
        <fullName evidence="5">Similar to Nuclear valosin-containing protein-like acc. no. O15381</fullName>
    </submittedName>
</protein>
<dbReference type="GO" id="GO:0005524">
    <property type="term" value="F:ATP binding"/>
    <property type="evidence" value="ECO:0007669"/>
    <property type="project" value="UniProtKB-KW"/>
</dbReference>
<keyword evidence="2" id="KW-0067">ATP-binding</keyword>
<evidence type="ECO:0000256" key="2">
    <source>
        <dbReference type="ARBA" id="ARBA00022840"/>
    </source>
</evidence>
<accession>U4KUD7</accession>
<dbReference type="SMART" id="SM00382">
    <property type="entry name" value="AAA"/>
    <property type="match status" value="2"/>
</dbReference>
<dbReference type="eggNOG" id="KOG0730">
    <property type="taxonomic scope" value="Eukaryota"/>
</dbReference>
<sequence>MARTSSLNPKDPKAETVLTVRPWPSSQAVSHKNLLRVYLPTGILVSLGIKSGEAVQIAPKDPENPSQSKWWPSVAWRAESPEVRGAALVSEAFRGLLGIGFEHKVLVRRYQQDVREVDKITLKELLEEEDPRMKAGDRDGWRFFLEHILLEMKYTYEGAILSDIAYKGRKRTFRVEKIIPTEPIPSPEEGETLPIIPIYKSSEISGVKLVTETVAEPPKKAAAKPAAAAATPTDTPKVPVPVKKGKATEKVSIKFLPSSGVTFGQIGGLSSEIKTLRKLISSALDKAQNYASHGLVAPRGILLYGPPGTGKTMMMKASAAAFPHTKSYELGVKVMGKYQGESEAEIRRIFSEARKNQPSIIFMDEIDSLAPKRSQGGEGTETRVITTLLTEMDALQVPAEDGSIAKVVFVAATNNPNDIDLSLRRPGRFTKELEIGIPNADARREILELRMKKIEVDTRGEYKDKDEFIAAIAAKTHGYVGADLEAVVTTAFTEGMERIAEAELQPKPVDPVAPGEPGKPVQPAEANESSESKERTQSTESTELKEATETPDATTDLSASLDKLTIAVPITPTPVHPDALTPSDFSLALTLIKPTAMREIFLETPKVRWSDIGGQHALKQSLREAVEWPLKHPASFARLGGTPRKGLLLYGPPGCSKTLTAKAVATESGLNFMVVKGPELLSMYVGESERKVREIFRKARAASPSIIFFDEIDALTASREGGKGGGVNVLTALLNEMDGIEVLKDVVILAATNRPELIDPALMRPGRLDTILYVGPPDLEAREQILGIRMKKMAVAEDVDVKELARRLEGCSGAEVVNVCDEAVHAAMRESFEIESVAWRHFEEVVKGVRRQITEEMKRGYEQWAVAGVKKI</sequence>
<dbReference type="InterPro" id="IPR003593">
    <property type="entry name" value="AAA+_ATPase"/>
</dbReference>
<keyword evidence="6" id="KW-1185">Reference proteome</keyword>
<dbReference type="CDD" id="cd19511">
    <property type="entry name" value="RecA-like_CDC48_r2-like"/>
    <property type="match status" value="1"/>
</dbReference>
<feature type="region of interest" description="Disordered" evidence="3">
    <location>
        <begin position="220"/>
        <end position="243"/>
    </location>
</feature>
<dbReference type="AlphaFoldDB" id="U4KUD7"/>
<dbReference type="FunFam" id="3.40.50.300:FF:001721">
    <property type="entry name" value="AAA family ATPase, putative"/>
    <property type="match status" value="1"/>
</dbReference>
<gene>
    <name evidence="5" type="ORF">PCON_03048</name>
</gene>
<dbReference type="OrthoDB" id="27435at2759"/>
<dbReference type="STRING" id="1076935.U4KUD7"/>
<evidence type="ECO:0000259" key="4">
    <source>
        <dbReference type="SMART" id="SM00382"/>
    </source>
</evidence>
<dbReference type="InterPro" id="IPR050168">
    <property type="entry name" value="AAA_ATPase_domain"/>
</dbReference>
<dbReference type="Proteomes" id="UP000018144">
    <property type="component" value="Unassembled WGS sequence"/>
</dbReference>
<name>U4KUD7_PYROM</name>
<dbReference type="InterPro" id="IPR003960">
    <property type="entry name" value="ATPase_AAA_CS"/>
</dbReference>
<dbReference type="Gene3D" id="3.40.50.300">
    <property type="entry name" value="P-loop containing nucleotide triphosphate hydrolases"/>
    <property type="match status" value="2"/>
</dbReference>
<dbReference type="PROSITE" id="PS00674">
    <property type="entry name" value="AAA"/>
    <property type="match status" value="1"/>
</dbReference>
<keyword evidence="1" id="KW-0547">Nucleotide-binding</keyword>
<proteinExistence type="predicted"/>
<dbReference type="FunFam" id="3.40.50.300:FF:000012">
    <property type="entry name" value="Transitional endoplasmic reticulum ATPase"/>
    <property type="match status" value="1"/>
</dbReference>
<dbReference type="InterPro" id="IPR027417">
    <property type="entry name" value="P-loop_NTPase"/>
</dbReference>
<feature type="domain" description="AAA+ ATPase" evidence="4">
    <location>
        <begin position="643"/>
        <end position="778"/>
    </location>
</feature>
<evidence type="ECO:0000313" key="6">
    <source>
        <dbReference type="Proteomes" id="UP000018144"/>
    </source>
</evidence>
<dbReference type="EMBL" id="HF935211">
    <property type="protein sequence ID" value="CCX04617.1"/>
    <property type="molecule type" value="Genomic_DNA"/>
</dbReference>
<evidence type="ECO:0000256" key="3">
    <source>
        <dbReference type="SAM" id="MobiDB-lite"/>
    </source>
</evidence>
<evidence type="ECO:0000256" key="1">
    <source>
        <dbReference type="ARBA" id="ARBA00022741"/>
    </source>
</evidence>
<dbReference type="GO" id="GO:0016887">
    <property type="term" value="F:ATP hydrolysis activity"/>
    <property type="evidence" value="ECO:0007669"/>
    <property type="project" value="InterPro"/>
</dbReference>
<dbReference type="PANTHER" id="PTHR23077">
    <property type="entry name" value="AAA-FAMILY ATPASE"/>
    <property type="match status" value="1"/>
</dbReference>
<dbReference type="Pfam" id="PF17862">
    <property type="entry name" value="AAA_lid_3"/>
    <property type="match status" value="2"/>
</dbReference>
<dbReference type="GO" id="GO:0005737">
    <property type="term" value="C:cytoplasm"/>
    <property type="evidence" value="ECO:0007669"/>
    <property type="project" value="TreeGrafter"/>
</dbReference>
<organism evidence="5 6">
    <name type="scientific">Pyronema omphalodes (strain CBS 100304)</name>
    <name type="common">Pyronema confluens</name>
    <dbReference type="NCBI Taxonomy" id="1076935"/>
    <lineage>
        <taxon>Eukaryota</taxon>
        <taxon>Fungi</taxon>
        <taxon>Dikarya</taxon>
        <taxon>Ascomycota</taxon>
        <taxon>Pezizomycotina</taxon>
        <taxon>Pezizomycetes</taxon>
        <taxon>Pezizales</taxon>
        <taxon>Pyronemataceae</taxon>
        <taxon>Pyronema</taxon>
    </lineage>
</organism>
<feature type="compositionally biased region" description="Low complexity" evidence="3">
    <location>
        <begin position="223"/>
        <end position="242"/>
    </location>
</feature>
<reference evidence="5 6" key="1">
    <citation type="journal article" date="2013" name="PLoS Genet.">
        <title>The genome and development-dependent transcriptomes of Pyronema confluens: a window into fungal evolution.</title>
        <authorList>
            <person name="Traeger S."/>
            <person name="Altegoer F."/>
            <person name="Freitag M."/>
            <person name="Gabaldon T."/>
            <person name="Kempken F."/>
            <person name="Kumar A."/>
            <person name="Marcet-Houben M."/>
            <person name="Poggeler S."/>
            <person name="Stajich J.E."/>
            <person name="Nowrousian M."/>
        </authorList>
    </citation>
    <scope>NUCLEOTIDE SEQUENCE [LARGE SCALE GENOMIC DNA]</scope>
    <source>
        <strain evidence="6">CBS 100304</strain>
        <tissue evidence="5">Vegetative mycelium</tissue>
    </source>
</reference>
<dbReference type="Gene3D" id="1.10.8.60">
    <property type="match status" value="2"/>
</dbReference>
<feature type="compositionally biased region" description="Basic and acidic residues" evidence="3">
    <location>
        <begin position="530"/>
        <end position="548"/>
    </location>
</feature>
<dbReference type="SUPFAM" id="SSF52540">
    <property type="entry name" value="P-loop containing nucleoside triphosphate hydrolases"/>
    <property type="match status" value="2"/>
</dbReference>
<evidence type="ECO:0000313" key="5">
    <source>
        <dbReference type="EMBL" id="CCX04617.1"/>
    </source>
</evidence>
<dbReference type="InterPro" id="IPR041569">
    <property type="entry name" value="AAA_lid_3"/>
</dbReference>
<feature type="region of interest" description="Disordered" evidence="3">
    <location>
        <begin position="502"/>
        <end position="558"/>
    </location>
</feature>